<name>A0A1G2V4H5_9BACT</name>
<reference evidence="7 8" key="1">
    <citation type="journal article" date="2016" name="Nat. Commun.">
        <title>Thousands of microbial genomes shed light on interconnected biogeochemical processes in an aquifer system.</title>
        <authorList>
            <person name="Anantharaman K."/>
            <person name="Brown C.T."/>
            <person name="Hug L.A."/>
            <person name="Sharon I."/>
            <person name="Castelle C.J."/>
            <person name="Probst A.J."/>
            <person name="Thomas B.C."/>
            <person name="Singh A."/>
            <person name="Wilkins M.J."/>
            <person name="Karaoz U."/>
            <person name="Brodie E.L."/>
            <person name="Williams K.H."/>
            <person name="Hubbard S.S."/>
            <person name="Banfield J.F."/>
        </authorList>
    </citation>
    <scope>NUCLEOTIDE SEQUENCE [LARGE SCALE GENOMIC DNA]</scope>
</reference>
<keyword evidence="2 5" id="KW-0812">Transmembrane</keyword>
<dbReference type="GO" id="GO:0016020">
    <property type="term" value="C:membrane"/>
    <property type="evidence" value="ECO:0007669"/>
    <property type="project" value="UniProtKB-SubCell"/>
</dbReference>
<sequence length="85" mass="9367">MSLAQIYFMESLVLLGTIFLQVPTGALADLIGRKKTVIFGSIMYSISIIWFSFGNSPLDMWGANILCMFGISFCDGADSAFLYVH</sequence>
<evidence type="ECO:0000256" key="1">
    <source>
        <dbReference type="ARBA" id="ARBA00004141"/>
    </source>
</evidence>
<evidence type="ECO:0000256" key="5">
    <source>
        <dbReference type="SAM" id="Phobius"/>
    </source>
</evidence>
<accession>A0A1G2V4H5</accession>
<evidence type="ECO:0000256" key="3">
    <source>
        <dbReference type="ARBA" id="ARBA00022989"/>
    </source>
</evidence>
<dbReference type="GO" id="GO:0022857">
    <property type="term" value="F:transmembrane transporter activity"/>
    <property type="evidence" value="ECO:0007669"/>
    <property type="project" value="InterPro"/>
</dbReference>
<dbReference type="InterPro" id="IPR020846">
    <property type="entry name" value="MFS_dom"/>
</dbReference>
<dbReference type="PROSITE" id="PS00216">
    <property type="entry name" value="SUGAR_TRANSPORT_1"/>
    <property type="match status" value="1"/>
</dbReference>
<proteinExistence type="predicted"/>
<dbReference type="PROSITE" id="PS50850">
    <property type="entry name" value="MFS"/>
    <property type="match status" value="1"/>
</dbReference>
<dbReference type="PANTHER" id="PTHR23530:SF1">
    <property type="entry name" value="PERMEASE, MAJOR FACILITATOR SUPERFAMILY-RELATED"/>
    <property type="match status" value="1"/>
</dbReference>
<dbReference type="Gene3D" id="1.20.1250.20">
    <property type="entry name" value="MFS general substrate transporter like domains"/>
    <property type="match status" value="1"/>
</dbReference>
<dbReference type="InterPro" id="IPR053160">
    <property type="entry name" value="MFS_DHA3_Transporter"/>
</dbReference>
<evidence type="ECO:0000313" key="8">
    <source>
        <dbReference type="Proteomes" id="UP000177697"/>
    </source>
</evidence>
<dbReference type="PANTHER" id="PTHR23530">
    <property type="entry name" value="TRANSPORT PROTEIN-RELATED"/>
    <property type="match status" value="1"/>
</dbReference>
<evidence type="ECO:0000256" key="2">
    <source>
        <dbReference type="ARBA" id="ARBA00022692"/>
    </source>
</evidence>
<feature type="domain" description="Major facilitator superfamily (MFS) profile" evidence="6">
    <location>
        <begin position="1"/>
        <end position="85"/>
    </location>
</feature>
<feature type="transmembrane region" description="Helical" evidence="5">
    <location>
        <begin position="38"/>
        <end position="58"/>
    </location>
</feature>
<comment type="subcellular location">
    <subcellularLocation>
        <location evidence="1">Membrane</location>
        <topology evidence="1">Multi-pass membrane protein</topology>
    </subcellularLocation>
</comment>
<evidence type="ECO:0000259" key="6">
    <source>
        <dbReference type="PROSITE" id="PS50850"/>
    </source>
</evidence>
<evidence type="ECO:0000313" key="7">
    <source>
        <dbReference type="EMBL" id="OHB16536.1"/>
    </source>
</evidence>
<dbReference type="Proteomes" id="UP000177697">
    <property type="component" value="Unassembled WGS sequence"/>
</dbReference>
<dbReference type="SUPFAM" id="SSF103473">
    <property type="entry name" value="MFS general substrate transporter"/>
    <property type="match status" value="1"/>
</dbReference>
<evidence type="ECO:0000256" key="4">
    <source>
        <dbReference type="ARBA" id="ARBA00023136"/>
    </source>
</evidence>
<dbReference type="AlphaFoldDB" id="A0A1G2V4H5"/>
<gene>
    <name evidence="7" type="ORF">A2431_04310</name>
</gene>
<keyword evidence="4 5" id="KW-0472">Membrane</keyword>
<dbReference type="InterPro" id="IPR036259">
    <property type="entry name" value="MFS_trans_sf"/>
</dbReference>
<dbReference type="InterPro" id="IPR005829">
    <property type="entry name" value="Sugar_transporter_CS"/>
</dbReference>
<organism evidence="7 8">
    <name type="scientific">Candidatus Zambryskibacteria bacterium RIFOXYC1_FULL_39_10</name>
    <dbReference type="NCBI Taxonomy" id="1802779"/>
    <lineage>
        <taxon>Bacteria</taxon>
        <taxon>Candidatus Zambryskiibacteriota</taxon>
    </lineage>
</organism>
<comment type="caution">
    <text evidence="7">The sequence shown here is derived from an EMBL/GenBank/DDBJ whole genome shotgun (WGS) entry which is preliminary data.</text>
</comment>
<keyword evidence="3 5" id="KW-1133">Transmembrane helix</keyword>
<dbReference type="EMBL" id="MHWW01000001">
    <property type="protein sequence ID" value="OHB16536.1"/>
    <property type="molecule type" value="Genomic_DNA"/>
</dbReference>
<protein>
    <recommendedName>
        <fullName evidence="6">Major facilitator superfamily (MFS) profile domain-containing protein</fullName>
    </recommendedName>
</protein>